<dbReference type="AlphaFoldDB" id="A0A8B6F0U0"/>
<reference evidence="1" key="1">
    <citation type="submission" date="2018-11" db="EMBL/GenBank/DDBJ databases">
        <authorList>
            <person name="Alioto T."/>
            <person name="Alioto T."/>
        </authorList>
    </citation>
    <scope>NUCLEOTIDE SEQUENCE</scope>
</reference>
<dbReference type="EMBL" id="UYJE01006078">
    <property type="protein sequence ID" value="VDI42883.1"/>
    <property type="molecule type" value="Genomic_DNA"/>
</dbReference>
<dbReference type="OrthoDB" id="10499033at2759"/>
<name>A0A8B6F0U0_MYTGA</name>
<sequence>MTISFFKTDIVIANYFLNSNRVTWEDAQHICNVPSSGDIMYTRNQLGFAESTKSFTAWTSSMKRTSDWTTFYGCLDVSVRSDIKTTLNKYFGNSSRAIDSRSVFKCAYFCTTKAEFFTYFEYTLRSDVFT</sequence>
<evidence type="ECO:0000313" key="1">
    <source>
        <dbReference type="EMBL" id="VDI42883.1"/>
    </source>
</evidence>
<organism evidence="1 2">
    <name type="scientific">Mytilus galloprovincialis</name>
    <name type="common">Mediterranean mussel</name>
    <dbReference type="NCBI Taxonomy" id="29158"/>
    <lineage>
        <taxon>Eukaryota</taxon>
        <taxon>Metazoa</taxon>
        <taxon>Spiralia</taxon>
        <taxon>Lophotrochozoa</taxon>
        <taxon>Mollusca</taxon>
        <taxon>Bivalvia</taxon>
        <taxon>Autobranchia</taxon>
        <taxon>Pteriomorphia</taxon>
        <taxon>Mytilida</taxon>
        <taxon>Mytiloidea</taxon>
        <taxon>Mytilidae</taxon>
        <taxon>Mytilinae</taxon>
        <taxon>Mytilus</taxon>
    </lineage>
</organism>
<proteinExistence type="predicted"/>
<comment type="caution">
    <text evidence="1">The sequence shown here is derived from an EMBL/GenBank/DDBJ whole genome shotgun (WGS) entry which is preliminary data.</text>
</comment>
<dbReference type="Proteomes" id="UP000596742">
    <property type="component" value="Unassembled WGS sequence"/>
</dbReference>
<gene>
    <name evidence="1" type="ORF">MGAL_10B050972</name>
</gene>
<evidence type="ECO:0000313" key="2">
    <source>
        <dbReference type="Proteomes" id="UP000596742"/>
    </source>
</evidence>
<keyword evidence="2" id="KW-1185">Reference proteome</keyword>
<protein>
    <submittedName>
        <fullName evidence="1">Uncharacterized protein</fullName>
    </submittedName>
</protein>
<accession>A0A8B6F0U0</accession>